<proteinExistence type="predicted"/>
<evidence type="ECO:0000313" key="2">
    <source>
        <dbReference type="Proteomes" id="UP001345219"/>
    </source>
</evidence>
<organism evidence="1 2">
    <name type="scientific">Trapa incisa</name>
    <dbReference type="NCBI Taxonomy" id="236973"/>
    <lineage>
        <taxon>Eukaryota</taxon>
        <taxon>Viridiplantae</taxon>
        <taxon>Streptophyta</taxon>
        <taxon>Embryophyta</taxon>
        <taxon>Tracheophyta</taxon>
        <taxon>Spermatophyta</taxon>
        <taxon>Magnoliopsida</taxon>
        <taxon>eudicotyledons</taxon>
        <taxon>Gunneridae</taxon>
        <taxon>Pentapetalae</taxon>
        <taxon>rosids</taxon>
        <taxon>malvids</taxon>
        <taxon>Myrtales</taxon>
        <taxon>Lythraceae</taxon>
        <taxon>Trapa</taxon>
    </lineage>
</organism>
<keyword evidence="2" id="KW-1185">Reference proteome</keyword>
<protein>
    <submittedName>
        <fullName evidence="1">Uncharacterized protein</fullName>
    </submittedName>
</protein>
<gene>
    <name evidence="1" type="ORF">SAY87_012450</name>
</gene>
<accession>A0AAN7JK64</accession>
<evidence type="ECO:0000313" key="1">
    <source>
        <dbReference type="EMBL" id="KAK4746138.1"/>
    </source>
</evidence>
<dbReference type="Proteomes" id="UP001345219">
    <property type="component" value="Chromosome 10"/>
</dbReference>
<name>A0AAN7JK64_9MYRT</name>
<sequence>MDVIGQSPTGPIFRSDSMEQQSFLNSYSMMEKRQLFLRSYQFSRKRTLLERVKRSLVRSKRAMRIRLRCVRKIRKLVWSKLFRLRYGFLHQRRYSRFFPFLTGNTYYYYY</sequence>
<dbReference type="AlphaFoldDB" id="A0AAN7JK64"/>
<dbReference type="EMBL" id="JAXIOK010000021">
    <property type="protein sequence ID" value="KAK4746138.1"/>
    <property type="molecule type" value="Genomic_DNA"/>
</dbReference>
<reference evidence="1 2" key="1">
    <citation type="journal article" date="2023" name="Hortic Res">
        <title>Pangenome of water caltrop reveals structural variations and asymmetric subgenome divergence after allopolyploidization.</title>
        <authorList>
            <person name="Zhang X."/>
            <person name="Chen Y."/>
            <person name="Wang L."/>
            <person name="Yuan Y."/>
            <person name="Fang M."/>
            <person name="Shi L."/>
            <person name="Lu R."/>
            <person name="Comes H.P."/>
            <person name="Ma Y."/>
            <person name="Chen Y."/>
            <person name="Huang G."/>
            <person name="Zhou Y."/>
            <person name="Zheng Z."/>
            <person name="Qiu Y."/>
        </authorList>
    </citation>
    <scope>NUCLEOTIDE SEQUENCE [LARGE SCALE GENOMIC DNA]</scope>
    <source>
        <tissue evidence="1">Roots</tissue>
    </source>
</reference>
<comment type="caution">
    <text evidence="1">The sequence shown here is derived from an EMBL/GenBank/DDBJ whole genome shotgun (WGS) entry which is preliminary data.</text>
</comment>